<accession>A0AAV5R4D0</accession>
<keyword evidence="3 5" id="KW-0833">Ubl conjugation pathway</keyword>
<dbReference type="PANTHER" id="PTHR21367:SF1">
    <property type="entry name" value="ARGINYL-TRNA--PROTEIN TRANSFERASE 1"/>
    <property type="match status" value="1"/>
</dbReference>
<evidence type="ECO:0000256" key="4">
    <source>
        <dbReference type="ARBA" id="ARBA00023315"/>
    </source>
</evidence>
<comment type="function">
    <text evidence="5">Involved in the post-translational conjugation of arginine to the N-terminal aspartate or glutamate of a protein. This arginylation is required for degradation of the protein via the ubiquitin pathway.</text>
</comment>
<evidence type="ECO:0000256" key="3">
    <source>
        <dbReference type="ARBA" id="ARBA00022786"/>
    </source>
</evidence>
<dbReference type="PANTHER" id="PTHR21367">
    <property type="entry name" value="ARGININE-TRNA-PROTEIN TRANSFERASE 1"/>
    <property type="match status" value="1"/>
</dbReference>
<evidence type="ECO:0000313" key="8">
    <source>
        <dbReference type="EMBL" id="GMM46398.1"/>
    </source>
</evidence>
<dbReference type="InterPro" id="IPR007471">
    <property type="entry name" value="N-end_Aminoacyl_Trfase_N"/>
</dbReference>
<dbReference type="InterPro" id="IPR017137">
    <property type="entry name" value="Arg-tRNA-P_Trfase_1_euk"/>
</dbReference>
<dbReference type="AlphaFoldDB" id="A0AAV5R4D0"/>
<dbReference type="PIRSF" id="PIRSF037207">
    <property type="entry name" value="ATE1_euk"/>
    <property type="match status" value="1"/>
</dbReference>
<dbReference type="EMBL" id="BTGB01000003">
    <property type="protein sequence ID" value="GMM46398.1"/>
    <property type="molecule type" value="Genomic_DNA"/>
</dbReference>
<dbReference type="Proteomes" id="UP001378960">
    <property type="component" value="Unassembled WGS sequence"/>
</dbReference>
<name>A0AAV5R4D0_PICKL</name>
<keyword evidence="9" id="KW-1185">Reference proteome</keyword>
<feature type="domain" description="N-end rule aminoacyl transferase C-terminal" evidence="7">
    <location>
        <begin position="150"/>
        <end position="301"/>
    </location>
</feature>
<dbReference type="GO" id="GO:0005737">
    <property type="term" value="C:cytoplasm"/>
    <property type="evidence" value="ECO:0007669"/>
    <property type="project" value="TreeGrafter"/>
</dbReference>
<comment type="caution">
    <text evidence="8">The sequence shown here is derived from an EMBL/GenBank/DDBJ whole genome shotgun (WGS) entry which is preliminary data.</text>
</comment>
<evidence type="ECO:0000259" key="6">
    <source>
        <dbReference type="Pfam" id="PF04376"/>
    </source>
</evidence>
<dbReference type="EC" id="2.3.2.8" evidence="5"/>
<evidence type="ECO:0000256" key="5">
    <source>
        <dbReference type="PIRNR" id="PIRNR037207"/>
    </source>
</evidence>
<proteinExistence type="inferred from homology"/>
<evidence type="ECO:0000256" key="2">
    <source>
        <dbReference type="ARBA" id="ARBA00022679"/>
    </source>
</evidence>
<keyword evidence="2 5" id="KW-0808">Transferase</keyword>
<dbReference type="Pfam" id="PF04377">
    <property type="entry name" value="ATE_C"/>
    <property type="match status" value="1"/>
</dbReference>
<evidence type="ECO:0000313" key="9">
    <source>
        <dbReference type="Proteomes" id="UP001378960"/>
    </source>
</evidence>
<dbReference type="InterPro" id="IPR016181">
    <property type="entry name" value="Acyl_CoA_acyltransferase"/>
</dbReference>
<sequence length="375" mass="43673">MDYVKSTNCGYCHGKKREAQSWALESISKKMEGKGYSNNCSLSNGIVDEMSLKEYEDQIKDGWRRSGTYMYKPDLLRSCCRQYTIRTNYDMFVNNGHFTHNTRKTLRKFYNKFNNPSCGNSKSLLETYLTRDRGDDFYTVLLPNTFSMDKYELYKKYQIHVHNDEEDDVNEEGFWRFLCDDPFKEDVGPIDWLSINREWSSISLDNYKDDDKFENLKKLRGPIHECYIINGELAAISVLDILPDGISSVYFIWDPKHANLGLGTISALREIVMTQILNKSYYYLGFFIPDCSKMVYKGKYGGEIRNFTKMKTPKWVSLETAMKCESFKEGRFAVFDNEGKDVAEDMYGVDIKDNDKSLVIVNKPCLFPKPRVVPC</sequence>
<dbReference type="SUPFAM" id="SSF55729">
    <property type="entry name" value="Acyl-CoA N-acyltransferases (Nat)"/>
    <property type="match status" value="1"/>
</dbReference>
<feature type="domain" description="N-end aminoacyl transferase N-terminal" evidence="6">
    <location>
        <begin position="8"/>
        <end position="93"/>
    </location>
</feature>
<evidence type="ECO:0000256" key="1">
    <source>
        <dbReference type="ARBA" id="ARBA00009991"/>
    </source>
</evidence>
<gene>
    <name evidence="8" type="ORF">DAPK24_029730</name>
</gene>
<dbReference type="GO" id="GO:0004057">
    <property type="term" value="F:arginyl-tRNA--protein transferase activity"/>
    <property type="evidence" value="ECO:0007669"/>
    <property type="project" value="UniProtKB-EC"/>
</dbReference>
<keyword evidence="4 5" id="KW-0012">Acyltransferase</keyword>
<dbReference type="InterPro" id="IPR030700">
    <property type="entry name" value="N-end_Aminoacyl_Trfase"/>
</dbReference>
<reference evidence="8 9" key="1">
    <citation type="journal article" date="2023" name="Elife">
        <title>Identification of key yeast species and microbe-microbe interactions impacting larval growth of Drosophila in the wild.</title>
        <authorList>
            <person name="Mure A."/>
            <person name="Sugiura Y."/>
            <person name="Maeda R."/>
            <person name="Honda K."/>
            <person name="Sakurai N."/>
            <person name="Takahashi Y."/>
            <person name="Watada M."/>
            <person name="Katoh T."/>
            <person name="Gotoh A."/>
            <person name="Gotoh Y."/>
            <person name="Taniguchi I."/>
            <person name="Nakamura K."/>
            <person name="Hayashi T."/>
            <person name="Katayama T."/>
            <person name="Uemura T."/>
            <person name="Hattori Y."/>
        </authorList>
    </citation>
    <scope>NUCLEOTIDE SEQUENCE [LARGE SCALE GENOMIC DNA]</scope>
    <source>
        <strain evidence="8 9">PK-24</strain>
    </source>
</reference>
<comment type="catalytic activity">
    <reaction evidence="5">
        <text>an N-terminal L-alpha-aminoacyl-[protein] + L-arginyl-tRNA(Arg) = an N-terminal L-arginyl-L-aminoacyl-[protein] + tRNA(Arg) + H(+)</text>
        <dbReference type="Rhea" id="RHEA:10208"/>
        <dbReference type="Rhea" id="RHEA-COMP:9658"/>
        <dbReference type="Rhea" id="RHEA-COMP:9673"/>
        <dbReference type="Rhea" id="RHEA-COMP:10636"/>
        <dbReference type="Rhea" id="RHEA-COMP:10638"/>
        <dbReference type="ChEBI" id="CHEBI:15378"/>
        <dbReference type="ChEBI" id="CHEBI:78442"/>
        <dbReference type="ChEBI" id="CHEBI:78513"/>
        <dbReference type="ChEBI" id="CHEBI:78597"/>
        <dbReference type="ChEBI" id="CHEBI:83562"/>
        <dbReference type="EC" id="2.3.2.8"/>
    </reaction>
</comment>
<evidence type="ECO:0000259" key="7">
    <source>
        <dbReference type="Pfam" id="PF04377"/>
    </source>
</evidence>
<dbReference type="InterPro" id="IPR007472">
    <property type="entry name" value="N-end_Aminoacyl_Trfase_C"/>
</dbReference>
<dbReference type="Pfam" id="PF04376">
    <property type="entry name" value="ATE_N"/>
    <property type="match status" value="1"/>
</dbReference>
<protein>
    <recommendedName>
        <fullName evidence="5">Arginyl-tRNA--protein transferase 1</fullName>
        <shortName evidence="5">Arginyltransferase 1</shortName>
        <shortName evidence="5">R-transferase 1</shortName>
        <ecNumber evidence="5">2.3.2.8</ecNumber>
    </recommendedName>
    <alternativeName>
        <fullName evidence="5">Arginine-tRNA--protein transferase 1</fullName>
    </alternativeName>
</protein>
<organism evidence="8 9">
    <name type="scientific">Pichia kluyveri</name>
    <name type="common">Yeast</name>
    <dbReference type="NCBI Taxonomy" id="36015"/>
    <lineage>
        <taxon>Eukaryota</taxon>
        <taxon>Fungi</taxon>
        <taxon>Dikarya</taxon>
        <taxon>Ascomycota</taxon>
        <taxon>Saccharomycotina</taxon>
        <taxon>Pichiomycetes</taxon>
        <taxon>Pichiales</taxon>
        <taxon>Pichiaceae</taxon>
        <taxon>Pichia</taxon>
    </lineage>
</organism>
<comment type="similarity">
    <text evidence="1 5">Belongs to the R-transferase family.</text>
</comment>